<dbReference type="InterPro" id="IPR036135">
    <property type="entry name" value="MoeA_linker/N_sf"/>
</dbReference>
<dbReference type="Pfam" id="PF03453">
    <property type="entry name" value="MoeA_N"/>
    <property type="match status" value="1"/>
</dbReference>
<dbReference type="EMBL" id="OMKW01000002">
    <property type="protein sequence ID" value="SPF28790.1"/>
    <property type="molecule type" value="Genomic_DNA"/>
</dbReference>
<evidence type="ECO:0000256" key="4">
    <source>
        <dbReference type="ARBA" id="ARBA00023150"/>
    </source>
</evidence>
<dbReference type="Pfam" id="PF00994">
    <property type="entry name" value="MoCF_biosynth"/>
    <property type="match status" value="1"/>
</dbReference>
<keyword evidence="6" id="KW-0500">Molybdenum</keyword>
<dbReference type="InterPro" id="IPR001453">
    <property type="entry name" value="MoaB/Mog_dom"/>
</dbReference>
<dbReference type="GO" id="GO:0061599">
    <property type="term" value="F:molybdopterin molybdotransferase activity"/>
    <property type="evidence" value="ECO:0007669"/>
    <property type="project" value="UniProtKB-UniRule"/>
</dbReference>
<evidence type="ECO:0000256" key="1">
    <source>
        <dbReference type="ARBA" id="ARBA00002901"/>
    </source>
</evidence>
<comment type="cofactor">
    <cofactor evidence="6">
        <name>Mg(2+)</name>
        <dbReference type="ChEBI" id="CHEBI:18420"/>
    </cofactor>
</comment>
<protein>
    <recommendedName>
        <fullName evidence="6">Molybdopterin molybdenumtransferase</fullName>
        <ecNumber evidence="6">2.10.1.1</ecNumber>
    </recommendedName>
</protein>
<keyword evidence="4 6" id="KW-0501">Molybdenum cofactor biosynthesis</keyword>
<dbReference type="InterPro" id="IPR036688">
    <property type="entry name" value="MoeA_C_domain_IV_sf"/>
</dbReference>
<dbReference type="AlphaFoldDB" id="A0A2R8A9N4"/>
<dbReference type="Gene3D" id="3.40.980.10">
    <property type="entry name" value="MoaB/Mog-like domain"/>
    <property type="match status" value="1"/>
</dbReference>
<dbReference type="GO" id="GO:0006777">
    <property type="term" value="P:Mo-molybdopterin cofactor biosynthetic process"/>
    <property type="evidence" value="ECO:0007669"/>
    <property type="project" value="UniProtKB-UniRule"/>
</dbReference>
<dbReference type="Proteomes" id="UP000244932">
    <property type="component" value="Unassembled WGS sequence"/>
</dbReference>
<proteinExistence type="inferred from homology"/>
<dbReference type="InterPro" id="IPR005110">
    <property type="entry name" value="MoeA_linker/N"/>
</dbReference>
<dbReference type="GO" id="GO:0046872">
    <property type="term" value="F:metal ion binding"/>
    <property type="evidence" value="ECO:0007669"/>
    <property type="project" value="UniProtKB-UniRule"/>
</dbReference>
<organism evidence="8 9">
    <name type="scientific">Pontivivens insulae</name>
    <dbReference type="NCBI Taxonomy" id="1639689"/>
    <lineage>
        <taxon>Bacteria</taxon>
        <taxon>Pseudomonadati</taxon>
        <taxon>Pseudomonadota</taxon>
        <taxon>Alphaproteobacteria</taxon>
        <taxon>Rhodobacterales</taxon>
        <taxon>Paracoccaceae</taxon>
        <taxon>Pontivivens</taxon>
    </lineage>
</organism>
<comment type="function">
    <text evidence="1 6">Catalyzes the insertion of molybdate into adenylated molybdopterin with the concomitant release of AMP.</text>
</comment>
<dbReference type="UniPathway" id="UPA00344"/>
<dbReference type="InterPro" id="IPR038987">
    <property type="entry name" value="MoeA-like"/>
</dbReference>
<dbReference type="SMART" id="SM00852">
    <property type="entry name" value="MoCF_biosynth"/>
    <property type="match status" value="1"/>
</dbReference>
<dbReference type="PROSITE" id="PS01079">
    <property type="entry name" value="MOCF_BIOSYNTHESIS_2"/>
    <property type="match status" value="1"/>
</dbReference>
<dbReference type="InterPro" id="IPR008284">
    <property type="entry name" value="MoCF_biosynth_CS"/>
</dbReference>
<evidence type="ECO:0000256" key="5">
    <source>
        <dbReference type="ARBA" id="ARBA00047317"/>
    </source>
</evidence>
<comment type="pathway">
    <text evidence="2 6">Cofactor biosynthesis; molybdopterin biosynthesis.</text>
</comment>
<dbReference type="Pfam" id="PF03454">
    <property type="entry name" value="MoeA_C"/>
    <property type="match status" value="1"/>
</dbReference>
<keyword evidence="6" id="KW-0460">Magnesium</keyword>
<name>A0A2R8A9N4_9RHOB</name>
<comment type="catalytic activity">
    <reaction evidence="5">
        <text>adenylyl-molybdopterin + molybdate = Mo-molybdopterin + AMP + H(+)</text>
        <dbReference type="Rhea" id="RHEA:35047"/>
        <dbReference type="ChEBI" id="CHEBI:15378"/>
        <dbReference type="ChEBI" id="CHEBI:36264"/>
        <dbReference type="ChEBI" id="CHEBI:62727"/>
        <dbReference type="ChEBI" id="CHEBI:71302"/>
        <dbReference type="ChEBI" id="CHEBI:456215"/>
        <dbReference type="EC" id="2.10.1.1"/>
    </reaction>
</comment>
<dbReference type="RefSeq" id="WP_108781550.1">
    <property type="nucleotide sequence ID" value="NZ_OMKW01000002.1"/>
</dbReference>
<dbReference type="Gene3D" id="3.90.105.10">
    <property type="entry name" value="Molybdopterin biosynthesis moea protein, domain 2"/>
    <property type="match status" value="1"/>
</dbReference>
<dbReference type="OrthoDB" id="9804758at2"/>
<reference evidence="8 9" key="1">
    <citation type="submission" date="2018-03" db="EMBL/GenBank/DDBJ databases">
        <authorList>
            <person name="Keele B.F."/>
        </authorList>
    </citation>
    <scope>NUCLEOTIDE SEQUENCE [LARGE SCALE GENOMIC DNA]</scope>
    <source>
        <strain evidence="8 9">CeCT 8812</strain>
    </source>
</reference>
<keyword evidence="9" id="KW-1185">Reference proteome</keyword>
<evidence type="ECO:0000259" key="7">
    <source>
        <dbReference type="SMART" id="SM00852"/>
    </source>
</evidence>
<comment type="similarity">
    <text evidence="3 6">Belongs to the MoeA family.</text>
</comment>
<dbReference type="Gene3D" id="2.40.340.10">
    <property type="entry name" value="MoeA, C-terminal, domain IV"/>
    <property type="match status" value="1"/>
</dbReference>
<keyword evidence="6 8" id="KW-0808">Transferase</keyword>
<dbReference type="InterPro" id="IPR005111">
    <property type="entry name" value="MoeA_C_domain_IV"/>
</dbReference>
<sequence>MSFDTCIAIDWSAASTPTPKRESANALWMAVARDGVALRGQYFRTRSALMASLAELLAAEHAAGRRVLVGFDFAFGYPAGFAVGLGVDSDPLALWTYIADRLEDREDNSNTRFELAAQLNGHFAGDGPFWGHPKGQNHPGLLPTRSAVPEGLAERRLIEEHVPQAKSVWQIAYTGSVGSQSLTGIAALDRLRRALGDKVRVWPFEPVTDARVVFAEIYPSLFRDDVRQRLAAEPEGTVRDRIEVETCAAQFSRWSVEGVLDTVLDQDVLPAAALQEGWILGVDGQGARIETRSRLRDDCFALPPGVDWTPVDVALDRLRAAARPVTAAQTIPVSAAGGRILAGEVVALVSHPPLPNSAVDGYGGAAEALLPGKPIDLVDGRSAAGAPYTGCVPKGRALRILTGAAIPDGVDTVILQEDVQREGQTIRLEGHPRPGANIRKAGEDVAAGAPVLPAGRRLTVADLALLSATGHASVAVRAKLRVAVLSTGDEITDGPLGHGQMRDANRPMLLDMVRRWGMEPVDLGIAPDDRAAVRAALDAGAAGADAILSTGGASAGDEDHMSALLGEAGALHTWRIAIKPGRPLALAQWRDVPVFGLPGNPVAAFTCAALFARPTLQVMAGAAWPDLPVQSHPAAFTKRKKPGRREVLRARLRNGAVEVYASEGSGRIAGLSWAEGFCLLPDVAQDIAPGTMVEYVPFSALGL</sequence>
<dbReference type="CDD" id="cd00887">
    <property type="entry name" value="MoeA"/>
    <property type="match status" value="1"/>
</dbReference>
<evidence type="ECO:0000313" key="8">
    <source>
        <dbReference type="EMBL" id="SPF28790.1"/>
    </source>
</evidence>
<dbReference type="PANTHER" id="PTHR10192">
    <property type="entry name" value="MOLYBDOPTERIN BIOSYNTHESIS PROTEIN"/>
    <property type="match status" value="1"/>
</dbReference>
<feature type="domain" description="MoaB/Mog" evidence="7">
    <location>
        <begin position="483"/>
        <end position="618"/>
    </location>
</feature>
<dbReference type="Gene3D" id="2.170.190.11">
    <property type="entry name" value="Molybdopterin biosynthesis moea protein, domain 3"/>
    <property type="match status" value="1"/>
</dbReference>
<evidence type="ECO:0000313" key="9">
    <source>
        <dbReference type="Proteomes" id="UP000244932"/>
    </source>
</evidence>
<accession>A0A2R8A9N4</accession>
<keyword evidence="6" id="KW-0479">Metal-binding</keyword>
<evidence type="ECO:0000256" key="2">
    <source>
        <dbReference type="ARBA" id="ARBA00005046"/>
    </source>
</evidence>
<dbReference type="SUPFAM" id="SSF63882">
    <property type="entry name" value="MoeA N-terminal region -like"/>
    <property type="match status" value="1"/>
</dbReference>
<evidence type="ECO:0000256" key="6">
    <source>
        <dbReference type="RuleBase" id="RU365090"/>
    </source>
</evidence>
<dbReference type="NCBIfam" id="TIGR00177">
    <property type="entry name" value="molyb_syn"/>
    <property type="match status" value="1"/>
</dbReference>
<dbReference type="GO" id="GO:0005829">
    <property type="term" value="C:cytosol"/>
    <property type="evidence" value="ECO:0007669"/>
    <property type="project" value="TreeGrafter"/>
</dbReference>
<dbReference type="SUPFAM" id="SSF53218">
    <property type="entry name" value="Molybdenum cofactor biosynthesis proteins"/>
    <property type="match status" value="1"/>
</dbReference>
<gene>
    <name evidence="8" type="primary">moeA_1</name>
    <name evidence="8" type="ORF">POI8812_01093</name>
</gene>
<dbReference type="SUPFAM" id="SSF63867">
    <property type="entry name" value="MoeA C-terminal domain-like"/>
    <property type="match status" value="1"/>
</dbReference>
<dbReference type="EC" id="2.10.1.1" evidence="6"/>
<evidence type="ECO:0000256" key="3">
    <source>
        <dbReference type="ARBA" id="ARBA00010763"/>
    </source>
</evidence>
<dbReference type="PANTHER" id="PTHR10192:SF5">
    <property type="entry name" value="GEPHYRIN"/>
    <property type="match status" value="1"/>
</dbReference>
<dbReference type="InterPro" id="IPR036425">
    <property type="entry name" value="MoaB/Mog-like_dom_sf"/>
</dbReference>